<evidence type="ECO:0000256" key="1">
    <source>
        <dbReference type="ARBA" id="ARBA00004651"/>
    </source>
</evidence>
<dbReference type="PANTHER" id="PTHR43337:SF1">
    <property type="entry name" value="XANTHINE_URACIL PERMEASE C887.17-RELATED"/>
    <property type="match status" value="1"/>
</dbReference>
<gene>
    <name evidence="10" type="ORF">GJV26_27505</name>
</gene>
<keyword evidence="5 8" id="KW-0812">Transmembrane</keyword>
<organism evidence="10 11">
    <name type="scientific">Pseudoduganella dura</name>
    <dbReference type="NCBI Taxonomy" id="321982"/>
    <lineage>
        <taxon>Bacteria</taxon>
        <taxon>Pseudomonadati</taxon>
        <taxon>Pseudomonadota</taxon>
        <taxon>Betaproteobacteria</taxon>
        <taxon>Burkholderiales</taxon>
        <taxon>Oxalobacteraceae</taxon>
        <taxon>Telluria group</taxon>
        <taxon>Pseudoduganella</taxon>
    </lineage>
</organism>
<dbReference type="Proteomes" id="UP000431684">
    <property type="component" value="Unassembled WGS sequence"/>
</dbReference>
<evidence type="ECO:0000256" key="4">
    <source>
        <dbReference type="ARBA" id="ARBA00022475"/>
    </source>
</evidence>
<evidence type="ECO:0000313" key="10">
    <source>
        <dbReference type="EMBL" id="MUI16176.1"/>
    </source>
</evidence>
<dbReference type="PANTHER" id="PTHR43337">
    <property type="entry name" value="XANTHINE/URACIL PERMEASE C887.17-RELATED"/>
    <property type="match status" value="1"/>
</dbReference>
<dbReference type="Pfam" id="PF00860">
    <property type="entry name" value="Xan_ur_permease"/>
    <property type="match status" value="1"/>
</dbReference>
<feature type="transmembrane region" description="Helical" evidence="9">
    <location>
        <begin position="138"/>
        <end position="155"/>
    </location>
</feature>
<dbReference type="PIRSF" id="PIRSF005353">
    <property type="entry name" value="PbuG"/>
    <property type="match status" value="1"/>
</dbReference>
<evidence type="ECO:0000256" key="5">
    <source>
        <dbReference type="ARBA" id="ARBA00022692"/>
    </source>
</evidence>
<protein>
    <submittedName>
        <fullName evidence="10">NCS2 family permease</fullName>
    </submittedName>
</protein>
<dbReference type="EMBL" id="WNWM01000002">
    <property type="protein sequence ID" value="MUI16176.1"/>
    <property type="molecule type" value="Genomic_DNA"/>
</dbReference>
<comment type="caution">
    <text evidence="10">The sequence shown here is derived from an EMBL/GenBank/DDBJ whole genome shotgun (WGS) entry which is preliminary data.</text>
</comment>
<dbReference type="GO" id="GO:0005886">
    <property type="term" value="C:plasma membrane"/>
    <property type="evidence" value="ECO:0007669"/>
    <property type="project" value="UniProtKB-SubCell"/>
</dbReference>
<dbReference type="InterPro" id="IPR006043">
    <property type="entry name" value="NCS2"/>
</dbReference>
<name>A0A6I3XKS2_9BURK</name>
<feature type="transmembrane region" description="Helical" evidence="9">
    <location>
        <begin position="472"/>
        <end position="488"/>
    </location>
</feature>
<keyword evidence="7 8" id="KW-0472">Membrane</keyword>
<keyword evidence="11" id="KW-1185">Reference proteome</keyword>
<feature type="transmembrane region" description="Helical" evidence="9">
    <location>
        <begin position="161"/>
        <end position="179"/>
    </location>
</feature>
<feature type="transmembrane region" description="Helical" evidence="9">
    <location>
        <begin position="191"/>
        <end position="208"/>
    </location>
</feature>
<reference evidence="10 11" key="1">
    <citation type="submission" date="2019-11" db="EMBL/GenBank/DDBJ databases">
        <title>Draft Genome Sequences of Six Type Strains of the Genus Massilia.</title>
        <authorList>
            <person name="Miess H."/>
            <person name="Frediansyah A."/>
            <person name="Goeker M."/>
            <person name="Gross H."/>
        </authorList>
    </citation>
    <scope>NUCLEOTIDE SEQUENCE [LARGE SCALE GENOMIC DNA]</scope>
    <source>
        <strain evidence="10 11">DSM 17513</strain>
    </source>
</reference>
<keyword evidence="6 8" id="KW-1133">Transmembrane helix</keyword>
<proteinExistence type="inferred from homology"/>
<feature type="transmembrane region" description="Helical" evidence="9">
    <location>
        <begin position="228"/>
        <end position="245"/>
    </location>
</feature>
<dbReference type="InterPro" id="IPR045018">
    <property type="entry name" value="Azg-like"/>
</dbReference>
<keyword evidence="3 8" id="KW-0813">Transport</keyword>
<evidence type="ECO:0000256" key="3">
    <source>
        <dbReference type="ARBA" id="ARBA00022448"/>
    </source>
</evidence>
<evidence type="ECO:0000256" key="8">
    <source>
        <dbReference type="PIRNR" id="PIRNR005353"/>
    </source>
</evidence>
<dbReference type="OrthoDB" id="9808458at2"/>
<sequence>MATAVCPTKTGFAPQQPTESPKHYILATLIAILPSRWLQEWKRVLCFRPTSLPSGEQAVSIAEKMFKLKESGTDVRTEVIAGITTFLTMAYIIFVNPAILADAGVPKDAVFVATCLAAALGTFIMGFYANYPIGMAPGMGLNAYFAYAVVLGMGVPWQTALGAVFISGCLFLIISIFGLREMIVKGIPTSLRTAITVGLGLFLGLIALKSAGIVTANAATMVTVGDLHKAPALLAIIGFLVIVALDRLRVKGAILIGIVIVTVLSFFFGGNTFNGIFSLPPSLAPTFGKLDISGAFGTGILNVVLVFFLVELFDATGTLMGVAARAGLLVEGKMERLNRALMADSTAIVVGSVMGTSSTTAYVESAAGVQAGGRTGLTAVVVALLFLASLFISPLAGVVPAYATAPALLFVSCLMLRDLADVEWNETTESIPAAVTALLIPFTYSIAHGIAFGFITYAALKLLTGRVREVKAVVWIIALVFLFKYTWLGA</sequence>
<comment type="subcellular location">
    <subcellularLocation>
        <location evidence="1 8">Cell membrane</location>
        <topology evidence="1 8">Multi-pass membrane protein</topology>
    </subcellularLocation>
</comment>
<feature type="transmembrane region" description="Helical" evidence="9">
    <location>
        <begin position="375"/>
        <end position="392"/>
    </location>
</feature>
<feature type="transmembrane region" description="Helical" evidence="9">
    <location>
        <begin position="437"/>
        <end position="460"/>
    </location>
</feature>
<feature type="transmembrane region" description="Helical" evidence="9">
    <location>
        <begin position="111"/>
        <end position="131"/>
    </location>
</feature>
<evidence type="ECO:0000256" key="2">
    <source>
        <dbReference type="ARBA" id="ARBA00005697"/>
    </source>
</evidence>
<evidence type="ECO:0000256" key="9">
    <source>
        <dbReference type="SAM" id="Phobius"/>
    </source>
</evidence>
<dbReference type="InterPro" id="IPR026033">
    <property type="entry name" value="Azg-like_bact_archaea"/>
</dbReference>
<evidence type="ECO:0000313" key="11">
    <source>
        <dbReference type="Proteomes" id="UP000431684"/>
    </source>
</evidence>
<evidence type="ECO:0000256" key="6">
    <source>
        <dbReference type="ARBA" id="ARBA00022989"/>
    </source>
</evidence>
<evidence type="ECO:0000256" key="7">
    <source>
        <dbReference type="ARBA" id="ARBA00023136"/>
    </source>
</evidence>
<feature type="transmembrane region" description="Helical" evidence="9">
    <location>
        <begin position="290"/>
        <end position="310"/>
    </location>
</feature>
<dbReference type="AlphaFoldDB" id="A0A6I3XKS2"/>
<comment type="similarity">
    <text evidence="2 8">Belongs to the nucleobase:cation symporter-2 (NCS2) (TC 2.A.40) family. Azg-like subfamily.</text>
</comment>
<dbReference type="GO" id="GO:0015207">
    <property type="term" value="F:adenine transmembrane transporter activity"/>
    <property type="evidence" value="ECO:0007669"/>
    <property type="project" value="TreeGrafter"/>
</dbReference>
<accession>A0A6I3XKS2</accession>
<feature type="transmembrane region" description="Helical" evidence="9">
    <location>
        <begin position="79"/>
        <end position="99"/>
    </location>
</feature>
<keyword evidence="4 8" id="KW-1003">Cell membrane</keyword>
<feature type="transmembrane region" description="Helical" evidence="9">
    <location>
        <begin position="252"/>
        <end position="270"/>
    </location>
</feature>